<dbReference type="SUPFAM" id="SSF56112">
    <property type="entry name" value="Protein kinase-like (PK-like)"/>
    <property type="match status" value="1"/>
</dbReference>
<evidence type="ECO:0000313" key="10">
    <source>
        <dbReference type="EMBL" id="KAB1645030.1"/>
    </source>
</evidence>
<dbReference type="Gene3D" id="3.90.1200.10">
    <property type="match status" value="1"/>
</dbReference>
<dbReference type="InterPro" id="IPR050249">
    <property type="entry name" value="Pseudomonas-type_ThrB"/>
</dbReference>
<dbReference type="Pfam" id="PF01636">
    <property type="entry name" value="APH"/>
    <property type="match status" value="1"/>
</dbReference>
<keyword evidence="3 10" id="KW-0808">Transferase</keyword>
<comment type="function">
    <text evidence="6">Catalyzes the GTP-dependent phosphorylation of 5-hydroxy-L-lysine.</text>
</comment>
<name>A0A7J5BHD3_9MICO</name>
<dbReference type="AlphaFoldDB" id="A0A7J5BHD3"/>
<evidence type="ECO:0000259" key="9">
    <source>
        <dbReference type="Pfam" id="PF01636"/>
    </source>
</evidence>
<dbReference type="RefSeq" id="WP_158051040.1">
    <property type="nucleotide sequence ID" value="NZ_WBKB01000001.1"/>
</dbReference>
<dbReference type="GO" id="GO:0047992">
    <property type="term" value="F:hydroxylysine kinase activity"/>
    <property type="evidence" value="ECO:0007669"/>
    <property type="project" value="UniProtKB-EC"/>
</dbReference>
<protein>
    <recommendedName>
        <fullName evidence="8">Hydroxylysine kinase</fullName>
        <ecNumber evidence="7">2.7.1.81</ecNumber>
    </recommendedName>
</protein>
<dbReference type="GO" id="GO:0005737">
    <property type="term" value="C:cytoplasm"/>
    <property type="evidence" value="ECO:0007669"/>
    <property type="project" value="UniProtKB-SubCell"/>
</dbReference>
<evidence type="ECO:0000256" key="4">
    <source>
        <dbReference type="ARBA" id="ARBA00022777"/>
    </source>
</evidence>
<organism evidence="10 11">
    <name type="scientific">Gulosibacter chungangensis</name>
    <dbReference type="NCBI Taxonomy" id="979746"/>
    <lineage>
        <taxon>Bacteria</taxon>
        <taxon>Bacillati</taxon>
        <taxon>Actinomycetota</taxon>
        <taxon>Actinomycetes</taxon>
        <taxon>Micrococcales</taxon>
        <taxon>Microbacteriaceae</taxon>
        <taxon>Gulosibacter</taxon>
    </lineage>
</organism>
<reference evidence="10 11" key="1">
    <citation type="submission" date="2019-09" db="EMBL/GenBank/DDBJ databases">
        <title>Phylogeny of genus Pseudoclavibacter and closely related genus.</title>
        <authorList>
            <person name="Li Y."/>
        </authorList>
    </citation>
    <scope>NUCLEOTIDE SEQUENCE [LARGE SCALE GENOMIC DNA]</scope>
    <source>
        <strain evidence="10 11">KCTC 13959</strain>
    </source>
</reference>
<evidence type="ECO:0000256" key="2">
    <source>
        <dbReference type="ARBA" id="ARBA00022490"/>
    </source>
</evidence>
<dbReference type="OrthoDB" id="4616840at2"/>
<evidence type="ECO:0000256" key="1">
    <source>
        <dbReference type="ARBA" id="ARBA00004496"/>
    </source>
</evidence>
<dbReference type="InterPro" id="IPR002575">
    <property type="entry name" value="Aminoglycoside_PTrfase"/>
</dbReference>
<keyword evidence="2" id="KW-0963">Cytoplasm</keyword>
<dbReference type="InterPro" id="IPR011009">
    <property type="entry name" value="Kinase-like_dom_sf"/>
</dbReference>
<evidence type="ECO:0000256" key="6">
    <source>
        <dbReference type="ARBA" id="ARBA00037368"/>
    </source>
</evidence>
<dbReference type="PANTHER" id="PTHR21064:SF1">
    <property type="entry name" value="HYDROXYLYSINE KINASE"/>
    <property type="match status" value="1"/>
</dbReference>
<proteinExistence type="predicted"/>
<dbReference type="EMBL" id="WBKB01000001">
    <property type="protein sequence ID" value="KAB1645030.1"/>
    <property type="molecule type" value="Genomic_DNA"/>
</dbReference>
<evidence type="ECO:0000256" key="3">
    <source>
        <dbReference type="ARBA" id="ARBA00022679"/>
    </source>
</evidence>
<comment type="subcellular location">
    <subcellularLocation>
        <location evidence="1">Cytoplasm</location>
    </subcellularLocation>
</comment>
<comment type="caution">
    <text evidence="10">The sequence shown here is derived from an EMBL/GenBank/DDBJ whole genome shotgun (WGS) entry which is preliminary data.</text>
</comment>
<keyword evidence="11" id="KW-1185">Reference proteome</keyword>
<evidence type="ECO:0000256" key="7">
    <source>
        <dbReference type="ARBA" id="ARBA00038873"/>
    </source>
</evidence>
<evidence type="ECO:0000313" key="11">
    <source>
        <dbReference type="Proteomes" id="UP000433493"/>
    </source>
</evidence>
<dbReference type="Proteomes" id="UP000433493">
    <property type="component" value="Unassembled WGS sequence"/>
</dbReference>
<sequence length="349" mass="37603">MPDNTVAPEVLSLDTEQVRKILLQTFGVAALELRAMQSELATVYRVDSADGRRLAFKASRYSDAELAIARWRTGAMVRLQERGVPVGRVFAVRADAGPEAGADLAVVETEAGQAIVQLTEWLEGTPLDSLQPSSELLRDVGRVAATVSEGLKGWPKPPQPIAHPWELTRTLETLAATMPAVSHDSVIWTILETAFGRFAEHVADKLPSLPHQVVHHDLHDSNLLVTGDSVTGVLDFGDMVWAPRVAELVVAGAYASRRSPDPVAALLDVVAGWGNRVPLTAAESDVVFDSVVARLAVNLSVWTARLASDRGEYAQARSAGVVPVLNAYLAADRPAVINEIRRWLGPAKN</sequence>
<evidence type="ECO:0000256" key="8">
    <source>
        <dbReference type="ARBA" id="ARBA00040505"/>
    </source>
</evidence>
<gene>
    <name evidence="10" type="ORF">F8O05_01890</name>
</gene>
<dbReference type="EC" id="2.7.1.81" evidence="7"/>
<accession>A0A7J5BHD3</accession>
<comment type="catalytic activity">
    <reaction evidence="5">
        <text>(5R)-5-hydroxy-L-lysine + GTP = (5R)-5-phosphooxy-L-lysine + GDP + H(+)</text>
        <dbReference type="Rhea" id="RHEA:19049"/>
        <dbReference type="ChEBI" id="CHEBI:15378"/>
        <dbReference type="ChEBI" id="CHEBI:37565"/>
        <dbReference type="ChEBI" id="CHEBI:57882"/>
        <dbReference type="ChEBI" id="CHEBI:58189"/>
        <dbReference type="ChEBI" id="CHEBI:58357"/>
        <dbReference type="EC" id="2.7.1.81"/>
    </reaction>
</comment>
<dbReference type="PANTHER" id="PTHR21064">
    <property type="entry name" value="AMINOGLYCOSIDE PHOSPHOTRANSFERASE DOMAIN-CONTAINING PROTEIN-RELATED"/>
    <property type="match status" value="1"/>
</dbReference>
<feature type="domain" description="Aminoglycoside phosphotransferase" evidence="9">
    <location>
        <begin position="41"/>
        <end position="268"/>
    </location>
</feature>
<evidence type="ECO:0000256" key="5">
    <source>
        <dbReference type="ARBA" id="ARBA00036820"/>
    </source>
</evidence>
<keyword evidence="4" id="KW-0418">Kinase</keyword>